<feature type="region of interest" description="Disordered" evidence="1">
    <location>
        <begin position="1"/>
        <end position="26"/>
    </location>
</feature>
<dbReference type="AlphaFoldDB" id="A0AAD9X5H8"/>
<feature type="compositionally biased region" description="Low complexity" evidence="1">
    <location>
        <begin position="60"/>
        <end position="78"/>
    </location>
</feature>
<reference evidence="2" key="1">
    <citation type="journal article" date="2023" name="Plant J.">
        <title>Genome sequences and population genomics provide insights into the demographic history, inbreeding, and mutation load of two 'living fossil' tree species of Dipteronia.</title>
        <authorList>
            <person name="Feng Y."/>
            <person name="Comes H.P."/>
            <person name="Chen J."/>
            <person name="Zhu S."/>
            <person name="Lu R."/>
            <person name="Zhang X."/>
            <person name="Li P."/>
            <person name="Qiu J."/>
            <person name="Olsen K.M."/>
            <person name="Qiu Y."/>
        </authorList>
    </citation>
    <scope>NUCLEOTIDE SEQUENCE</scope>
    <source>
        <strain evidence="2">KIB01</strain>
    </source>
</reference>
<feature type="region of interest" description="Disordered" evidence="1">
    <location>
        <begin position="40"/>
        <end position="79"/>
    </location>
</feature>
<dbReference type="EMBL" id="JANJYI010000004">
    <property type="protein sequence ID" value="KAK2653251.1"/>
    <property type="molecule type" value="Genomic_DNA"/>
</dbReference>
<proteinExistence type="predicted"/>
<evidence type="ECO:0000313" key="2">
    <source>
        <dbReference type="EMBL" id="KAK2653251.1"/>
    </source>
</evidence>
<organism evidence="2 3">
    <name type="scientific">Dipteronia dyeriana</name>
    <dbReference type="NCBI Taxonomy" id="168575"/>
    <lineage>
        <taxon>Eukaryota</taxon>
        <taxon>Viridiplantae</taxon>
        <taxon>Streptophyta</taxon>
        <taxon>Embryophyta</taxon>
        <taxon>Tracheophyta</taxon>
        <taxon>Spermatophyta</taxon>
        <taxon>Magnoliopsida</taxon>
        <taxon>eudicotyledons</taxon>
        <taxon>Gunneridae</taxon>
        <taxon>Pentapetalae</taxon>
        <taxon>rosids</taxon>
        <taxon>malvids</taxon>
        <taxon>Sapindales</taxon>
        <taxon>Sapindaceae</taxon>
        <taxon>Hippocastanoideae</taxon>
        <taxon>Acereae</taxon>
        <taxon>Dipteronia</taxon>
    </lineage>
</organism>
<evidence type="ECO:0000313" key="3">
    <source>
        <dbReference type="Proteomes" id="UP001280121"/>
    </source>
</evidence>
<dbReference type="Proteomes" id="UP001280121">
    <property type="component" value="Unassembled WGS sequence"/>
</dbReference>
<gene>
    <name evidence="2" type="ORF">Ddye_013107</name>
</gene>
<keyword evidence="3" id="KW-1185">Reference proteome</keyword>
<accession>A0AAD9X5H8</accession>
<sequence length="120" mass="13456">MEKRVKGRGRPPQPKNGRHPSLLQPNKKLLLINNKNATTVSMNLPEWPKHDKKKRSNMRSSSSSLLSNNNSSLDSAAAVAPPQLPLEEYNIPGPVPDLYALLSEEKLFIDFWSDVPEIDD</sequence>
<protein>
    <submittedName>
        <fullName evidence="2">Uncharacterized protein</fullName>
    </submittedName>
</protein>
<comment type="caution">
    <text evidence="2">The sequence shown here is derived from an EMBL/GenBank/DDBJ whole genome shotgun (WGS) entry which is preliminary data.</text>
</comment>
<name>A0AAD9X5H8_9ROSI</name>
<evidence type="ECO:0000256" key="1">
    <source>
        <dbReference type="SAM" id="MobiDB-lite"/>
    </source>
</evidence>